<dbReference type="GO" id="GO:0055070">
    <property type="term" value="P:copper ion homeostasis"/>
    <property type="evidence" value="ECO:0007669"/>
    <property type="project" value="InterPro"/>
</dbReference>
<feature type="transmembrane region" description="Helical" evidence="2">
    <location>
        <begin position="7"/>
        <end position="27"/>
    </location>
</feature>
<gene>
    <name evidence="3" type="ORF">SAMN02745180_01770</name>
</gene>
<dbReference type="Pfam" id="PF11382">
    <property type="entry name" value="MctB"/>
    <property type="match status" value="1"/>
</dbReference>
<evidence type="ECO:0000256" key="2">
    <source>
        <dbReference type="SAM" id="Phobius"/>
    </source>
</evidence>
<organism evidence="3 4">
    <name type="scientific">Sporanaerobacter acetigenes DSM 13106</name>
    <dbReference type="NCBI Taxonomy" id="1123281"/>
    <lineage>
        <taxon>Bacteria</taxon>
        <taxon>Bacillati</taxon>
        <taxon>Bacillota</taxon>
        <taxon>Tissierellia</taxon>
        <taxon>Tissierellales</taxon>
        <taxon>Sporanaerobacteraceae</taxon>
        <taxon>Sporanaerobacter</taxon>
    </lineage>
</organism>
<dbReference type="RefSeq" id="WP_084604215.1">
    <property type="nucleotide sequence ID" value="NZ_FQXR01000007.1"/>
</dbReference>
<dbReference type="AlphaFoldDB" id="A0A1M5XPE1"/>
<dbReference type="InterPro" id="IPR021522">
    <property type="entry name" value="MctB"/>
</dbReference>
<keyword evidence="4" id="KW-1185">Reference proteome</keyword>
<dbReference type="EMBL" id="FQXR01000007">
    <property type="protein sequence ID" value="SHI01414.1"/>
    <property type="molecule type" value="Genomic_DNA"/>
</dbReference>
<sequence>MIPNMKFYVISIVSIFLALAIGIYIGFSLDANEVIVDQRDDLVTKLEEKFDYLKEENQNLKGEVDTLELENSQYANFSEVIYPEIIKNRLSGLKVAIIETNDEYIYSGIGKTLGMAGADVVSIVTIKDKFLNEELLKEIYLNGEKNVEIKESIIDKGVEDLTNAIISGDNEDIIQLYREYGLINIVGNADEPVDYIVIAGGSEKEDFDRINYLDRKIVEVSKKLETPIIGIEKTKVNFSYISEYKNYRISTVDNVDTVIGKVALIMAMEGRPGYYGVKPSAESLIPNPSEAILE</sequence>
<keyword evidence="2" id="KW-1133">Transmembrane helix</keyword>
<accession>A0A1M5XPE1</accession>
<evidence type="ECO:0000256" key="1">
    <source>
        <dbReference type="SAM" id="Coils"/>
    </source>
</evidence>
<name>A0A1M5XPE1_9FIRM</name>
<evidence type="ECO:0000313" key="4">
    <source>
        <dbReference type="Proteomes" id="UP000184389"/>
    </source>
</evidence>
<dbReference type="OrthoDB" id="2382049at2"/>
<dbReference type="GO" id="GO:0016020">
    <property type="term" value="C:membrane"/>
    <property type="evidence" value="ECO:0007669"/>
    <property type="project" value="InterPro"/>
</dbReference>
<evidence type="ECO:0000313" key="3">
    <source>
        <dbReference type="EMBL" id="SHI01414.1"/>
    </source>
</evidence>
<dbReference type="Proteomes" id="UP000184389">
    <property type="component" value="Unassembled WGS sequence"/>
</dbReference>
<proteinExistence type="predicted"/>
<reference evidence="3 4" key="1">
    <citation type="submission" date="2016-11" db="EMBL/GenBank/DDBJ databases">
        <authorList>
            <person name="Jaros S."/>
            <person name="Januszkiewicz K."/>
            <person name="Wedrychowicz H."/>
        </authorList>
    </citation>
    <scope>NUCLEOTIDE SEQUENCE [LARGE SCALE GENOMIC DNA]</scope>
    <source>
        <strain evidence="3 4">DSM 13106</strain>
    </source>
</reference>
<protein>
    <submittedName>
        <fullName evidence="3">Copper transport outer membrane protein, MctB</fullName>
    </submittedName>
</protein>
<keyword evidence="2" id="KW-0472">Membrane</keyword>
<keyword evidence="2" id="KW-0812">Transmembrane</keyword>
<feature type="coiled-coil region" evidence="1">
    <location>
        <begin position="43"/>
        <end position="70"/>
    </location>
</feature>
<keyword evidence="1" id="KW-0175">Coiled coil</keyword>
<dbReference type="STRING" id="1123281.SAMN02745180_01770"/>